<dbReference type="Gene3D" id="3.40.630.30">
    <property type="match status" value="1"/>
</dbReference>
<sequence>MTIRHARPSDLPALVEILNAAIAQRQNALLAPVSAGDRAGWLDAHPPEAYPLWVASGAMPSGELAEGETREVAGWCSLSPWRSGRGALAATAEISVYIAPGRQRQGVGTALLRHAIRHAPEVGIRTLLAIGLETNAASLALFTCEGFARWGALPDVAQFGSERVGQWILGRSVAP</sequence>
<dbReference type="FunCoup" id="A0A259TWM9">
    <property type="interactions" value="38"/>
</dbReference>
<dbReference type="PROSITE" id="PS51186">
    <property type="entry name" value="GNAT"/>
    <property type="match status" value="1"/>
</dbReference>
<dbReference type="InParanoid" id="A0A259TWM9"/>
<organism evidence="4 5">
    <name type="scientific">Rubricoccus marinus</name>
    <dbReference type="NCBI Taxonomy" id="716817"/>
    <lineage>
        <taxon>Bacteria</taxon>
        <taxon>Pseudomonadati</taxon>
        <taxon>Rhodothermota</taxon>
        <taxon>Rhodothermia</taxon>
        <taxon>Rhodothermales</taxon>
        <taxon>Rubricoccaceae</taxon>
        <taxon>Rubricoccus</taxon>
    </lineage>
</organism>
<evidence type="ECO:0000259" key="3">
    <source>
        <dbReference type="PROSITE" id="PS51186"/>
    </source>
</evidence>
<keyword evidence="5" id="KW-1185">Reference proteome</keyword>
<protein>
    <recommendedName>
        <fullName evidence="3">N-acetyltransferase domain-containing protein</fullName>
    </recommendedName>
</protein>
<dbReference type="Pfam" id="PF00583">
    <property type="entry name" value="Acetyltransf_1"/>
    <property type="match status" value="1"/>
</dbReference>
<comment type="caution">
    <text evidence="4">The sequence shown here is derived from an EMBL/GenBank/DDBJ whole genome shotgun (WGS) entry which is preliminary data.</text>
</comment>
<evidence type="ECO:0000313" key="5">
    <source>
        <dbReference type="Proteomes" id="UP000216446"/>
    </source>
</evidence>
<name>A0A259TWM9_9BACT</name>
<dbReference type="PANTHER" id="PTHR43072:SF23">
    <property type="entry name" value="UPF0039 PROTEIN C11D3.02C"/>
    <property type="match status" value="1"/>
</dbReference>
<dbReference type="GO" id="GO:0016747">
    <property type="term" value="F:acyltransferase activity, transferring groups other than amino-acyl groups"/>
    <property type="evidence" value="ECO:0007669"/>
    <property type="project" value="InterPro"/>
</dbReference>
<dbReference type="SUPFAM" id="SSF55729">
    <property type="entry name" value="Acyl-CoA N-acyltransferases (Nat)"/>
    <property type="match status" value="1"/>
</dbReference>
<proteinExistence type="predicted"/>
<keyword evidence="2" id="KW-0012">Acyltransferase</keyword>
<dbReference type="PANTHER" id="PTHR43072">
    <property type="entry name" value="N-ACETYLTRANSFERASE"/>
    <property type="match status" value="1"/>
</dbReference>
<gene>
    <name evidence="4" type="ORF">BSZ36_02700</name>
</gene>
<evidence type="ECO:0000256" key="2">
    <source>
        <dbReference type="ARBA" id="ARBA00023315"/>
    </source>
</evidence>
<evidence type="ECO:0000256" key="1">
    <source>
        <dbReference type="ARBA" id="ARBA00022679"/>
    </source>
</evidence>
<accession>A0A259TWM9</accession>
<dbReference type="AlphaFoldDB" id="A0A259TWM9"/>
<dbReference type="Proteomes" id="UP000216446">
    <property type="component" value="Unassembled WGS sequence"/>
</dbReference>
<reference evidence="4 5" key="1">
    <citation type="submission" date="2016-11" db="EMBL/GenBank/DDBJ databases">
        <title>Study of marine rhodopsin-containing bacteria.</title>
        <authorList>
            <person name="Yoshizawa S."/>
            <person name="Kumagai Y."/>
            <person name="Kogure K."/>
        </authorList>
    </citation>
    <scope>NUCLEOTIDE SEQUENCE [LARGE SCALE GENOMIC DNA]</scope>
    <source>
        <strain evidence="4 5">SG-29</strain>
    </source>
</reference>
<dbReference type="CDD" id="cd04301">
    <property type="entry name" value="NAT_SF"/>
    <property type="match status" value="1"/>
</dbReference>
<evidence type="ECO:0000313" key="4">
    <source>
        <dbReference type="EMBL" id="OZC01984.1"/>
    </source>
</evidence>
<dbReference type="OrthoDB" id="9799096at2"/>
<feature type="domain" description="N-acetyltransferase" evidence="3">
    <location>
        <begin position="1"/>
        <end position="174"/>
    </location>
</feature>
<dbReference type="EMBL" id="MQWB01000001">
    <property type="protein sequence ID" value="OZC01984.1"/>
    <property type="molecule type" value="Genomic_DNA"/>
</dbReference>
<keyword evidence="1" id="KW-0808">Transferase</keyword>
<dbReference type="RefSeq" id="WP_094545749.1">
    <property type="nucleotide sequence ID" value="NZ_MQWB01000001.1"/>
</dbReference>
<dbReference type="InterPro" id="IPR000182">
    <property type="entry name" value="GNAT_dom"/>
</dbReference>
<dbReference type="InterPro" id="IPR016181">
    <property type="entry name" value="Acyl_CoA_acyltransferase"/>
</dbReference>